<protein>
    <submittedName>
        <fullName evidence="4">GNAT family N-acetyltransferase</fullName>
    </submittedName>
</protein>
<dbReference type="InterPro" id="IPR000182">
    <property type="entry name" value="GNAT_dom"/>
</dbReference>
<gene>
    <name evidence="4" type="ORF">EUU22_16515</name>
</gene>
<keyword evidence="1 4" id="KW-0808">Transferase</keyword>
<dbReference type="PANTHER" id="PTHR43877">
    <property type="entry name" value="AMINOALKYLPHOSPHONATE N-ACETYLTRANSFERASE-RELATED-RELATED"/>
    <property type="match status" value="1"/>
</dbReference>
<dbReference type="EMBL" id="SDVB01000253">
    <property type="protein sequence ID" value="RYC09702.1"/>
    <property type="molecule type" value="Genomic_DNA"/>
</dbReference>
<evidence type="ECO:0000256" key="1">
    <source>
        <dbReference type="ARBA" id="ARBA00022679"/>
    </source>
</evidence>
<dbReference type="CDD" id="cd04301">
    <property type="entry name" value="NAT_SF"/>
    <property type="match status" value="1"/>
</dbReference>
<dbReference type="Pfam" id="PF00583">
    <property type="entry name" value="Acetyltransf_1"/>
    <property type="match status" value="1"/>
</dbReference>
<reference evidence="4 5" key="1">
    <citation type="submission" date="2019-01" db="EMBL/GenBank/DDBJ databases">
        <authorList>
            <person name="Deng T."/>
        </authorList>
    </citation>
    <scope>NUCLEOTIDE SEQUENCE [LARGE SCALE GENOMIC DNA]</scope>
    <source>
        <strain evidence="4 5">F8825</strain>
    </source>
</reference>
<evidence type="ECO:0000313" key="5">
    <source>
        <dbReference type="Proteomes" id="UP000291088"/>
    </source>
</evidence>
<comment type="caution">
    <text evidence="4">The sequence shown here is derived from an EMBL/GenBank/DDBJ whole genome shotgun (WGS) entry which is preliminary data.</text>
</comment>
<name>A0A4Q2SV85_9HYPH</name>
<dbReference type="InterPro" id="IPR016181">
    <property type="entry name" value="Acyl_CoA_acyltransferase"/>
</dbReference>
<sequence>MAIEIARVDDRFERYEELLKVILTAFAYMEGVIDPPSSATRLTPQLLQDKSGSEIAYVALKDDHIVGCIFLRPEPPQTLYIGKLAVLPDAQGKGVGARLLKLAEQIARAEGLCALRLEVRVELTRNHSYFAGFGFVKTAESRHPGFDRTTSFEMRKVLS</sequence>
<dbReference type="PROSITE" id="PS51186">
    <property type="entry name" value="GNAT"/>
    <property type="match status" value="1"/>
</dbReference>
<evidence type="ECO:0000259" key="3">
    <source>
        <dbReference type="PROSITE" id="PS51186"/>
    </source>
</evidence>
<dbReference type="AlphaFoldDB" id="A0A4Q2SV85"/>
<keyword evidence="2" id="KW-0012">Acyltransferase</keyword>
<accession>A0A4Q2SV85</accession>
<dbReference type="InterPro" id="IPR050832">
    <property type="entry name" value="Bact_Acetyltransf"/>
</dbReference>
<dbReference type="RefSeq" id="WP_129333102.1">
    <property type="nucleotide sequence ID" value="NZ_SDVB01000253.1"/>
</dbReference>
<keyword evidence="5" id="KW-1185">Reference proteome</keyword>
<proteinExistence type="predicted"/>
<dbReference type="Gene3D" id="3.40.630.30">
    <property type="match status" value="1"/>
</dbReference>
<dbReference type="PANTHER" id="PTHR43877:SF2">
    <property type="entry name" value="AMINOALKYLPHOSPHONATE N-ACETYLTRANSFERASE-RELATED"/>
    <property type="match status" value="1"/>
</dbReference>
<evidence type="ECO:0000313" key="4">
    <source>
        <dbReference type="EMBL" id="RYC09702.1"/>
    </source>
</evidence>
<organism evidence="4 5">
    <name type="scientific">Ciceribacter ferrooxidans</name>
    <dbReference type="NCBI Taxonomy" id="2509717"/>
    <lineage>
        <taxon>Bacteria</taxon>
        <taxon>Pseudomonadati</taxon>
        <taxon>Pseudomonadota</taxon>
        <taxon>Alphaproteobacteria</taxon>
        <taxon>Hyphomicrobiales</taxon>
        <taxon>Rhizobiaceae</taxon>
        <taxon>Ciceribacter</taxon>
    </lineage>
</organism>
<dbReference type="GO" id="GO:0016747">
    <property type="term" value="F:acyltransferase activity, transferring groups other than amino-acyl groups"/>
    <property type="evidence" value="ECO:0007669"/>
    <property type="project" value="InterPro"/>
</dbReference>
<dbReference type="SUPFAM" id="SSF55729">
    <property type="entry name" value="Acyl-CoA N-acyltransferases (Nat)"/>
    <property type="match status" value="1"/>
</dbReference>
<evidence type="ECO:0000256" key="2">
    <source>
        <dbReference type="ARBA" id="ARBA00023315"/>
    </source>
</evidence>
<dbReference type="OrthoDB" id="9789603at2"/>
<feature type="domain" description="N-acetyltransferase" evidence="3">
    <location>
        <begin position="3"/>
        <end position="159"/>
    </location>
</feature>
<dbReference type="Proteomes" id="UP000291088">
    <property type="component" value="Unassembled WGS sequence"/>
</dbReference>